<reference evidence="2" key="1">
    <citation type="submission" date="2023-08" db="EMBL/GenBank/DDBJ databases">
        <authorList>
            <person name="Audoor S."/>
            <person name="Bilcke G."/>
        </authorList>
    </citation>
    <scope>NUCLEOTIDE SEQUENCE</scope>
</reference>
<dbReference type="AlphaFoldDB" id="A0AAD2FD39"/>
<dbReference type="Proteomes" id="UP001295423">
    <property type="component" value="Unassembled WGS sequence"/>
</dbReference>
<feature type="region of interest" description="Disordered" evidence="1">
    <location>
        <begin position="134"/>
        <end position="154"/>
    </location>
</feature>
<comment type="caution">
    <text evidence="2">The sequence shown here is derived from an EMBL/GenBank/DDBJ whole genome shotgun (WGS) entry which is preliminary data.</text>
</comment>
<evidence type="ECO:0000256" key="1">
    <source>
        <dbReference type="SAM" id="MobiDB-lite"/>
    </source>
</evidence>
<accession>A0AAD2FD39</accession>
<evidence type="ECO:0000313" key="3">
    <source>
        <dbReference type="Proteomes" id="UP001295423"/>
    </source>
</evidence>
<feature type="compositionally biased region" description="Low complexity" evidence="1">
    <location>
        <begin position="253"/>
        <end position="270"/>
    </location>
</feature>
<feature type="compositionally biased region" description="Basic residues" evidence="1">
    <location>
        <begin position="201"/>
        <end position="217"/>
    </location>
</feature>
<keyword evidence="3" id="KW-1185">Reference proteome</keyword>
<feature type="compositionally biased region" description="Basic residues" evidence="1">
    <location>
        <begin position="274"/>
        <end position="283"/>
    </location>
</feature>
<feature type="region of interest" description="Disordered" evidence="1">
    <location>
        <begin position="173"/>
        <end position="298"/>
    </location>
</feature>
<proteinExistence type="predicted"/>
<protein>
    <submittedName>
        <fullName evidence="2">Uncharacterized protein</fullName>
    </submittedName>
</protein>
<feature type="region of interest" description="Disordered" evidence="1">
    <location>
        <begin position="1"/>
        <end position="33"/>
    </location>
</feature>
<gene>
    <name evidence="2" type="ORF">CYCCA115_LOCUS2964</name>
</gene>
<name>A0AAD2FD39_9STRA</name>
<feature type="compositionally biased region" description="Polar residues" evidence="1">
    <location>
        <begin position="178"/>
        <end position="187"/>
    </location>
</feature>
<organism evidence="2 3">
    <name type="scientific">Cylindrotheca closterium</name>
    <dbReference type="NCBI Taxonomy" id="2856"/>
    <lineage>
        <taxon>Eukaryota</taxon>
        <taxon>Sar</taxon>
        <taxon>Stramenopiles</taxon>
        <taxon>Ochrophyta</taxon>
        <taxon>Bacillariophyta</taxon>
        <taxon>Bacillariophyceae</taxon>
        <taxon>Bacillariophycidae</taxon>
        <taxon>Bacillariales</taxon>
        <taxon>Bacillariaceae</taxon>
        <taxon>Cylindrotheca</taxon>
    </lineage>
</organism>
<dbReference type="EMBL" id="CAKOGP040000224">
    <property type="protein sequence ID" value="CAJ1932693.1"/>
    <property type="molecule type" value="Genomic_DNA"/>
</dbReference>
<evidence type="ECO:0000313" key="2">
    <source>
        <dbReference type="EMBL" id="CAJ1932693.1"/>
    </source>
</evidence>
<sequence length="298" mass="33254">MGGGMLLDFDDDDLSDCSYDDRDLKSDTDSTDTDSFYVNDLLGEELPTIWELESYVSCDSEQDEDDDIASIESSDMSLLDQSDRFQIGDGAKVVSDLPCDLTIRNESAHSGDAASQDTLQESLDSAAGYEELWHVDQNGEAQKTHTPTSDRDAKRREIQAKMRMLEERISAMRGIVSEPSSPTSLPASKTAAIPKEEPRRPRQGGRKLRRSRSRSHSRSVSPPRTIFNDTLENRRKQVALARQKLQNRFSPPGAGDSSDCSSVSSQGDNSKLTNPRHLHRQMMKRTNGPRVPTRFRTA</sequence>
<feature type="compositionally biased region" description="Basic and acidic residues" evidence="1">
    <location>
        <begin position="19"/>
        <end position="28"/>
    </location>
</feature>